<dbReference type="InterPro" id="IPR029058">
    <property type="entry name" value="AB_hydrolase_fold"/>
</dbReference>
<dbReference type="Pfam" id="PF00561">
    <property type="entry name" value="Abhydrolase_1"/>
    <property type="match status" value="1"/>
</dbReference>
<keyword evidence="10" id="KW-1185">Reference proteome</keyword>
<accession>A0A8B8II84</accession>
<dbReference type="Proteomes" id="UP001652626">
    <property type="component" value="Chromosome 7"/>
</dbReference>
<dbReference type="RefSeq" id="XP_026496804.2">
    <property type="nucleotide sequence ID" value="XM_026641019.2"/>
</dbReference>
<dbReference type="InterPro" id="IPR025483">
    <property type="entry name" value="Lipase_euk"/>
</dbReference>
<evidence type="ECO:0000256" key="4">
    <source>
        <dbReference type="ARBA" id="ARBA00023098"/>
    </source>
</evidence>
<comment type="similarity">
    <text evidence="1 6">Belongs to the AB hydrolase superfamily. Lipase family.</text>
</comment>
<dbReference type="OrthoDB" id="9974421at2759"/>
<dbReference type="SUPFAM" id="SSF53474">
    <property type="entry name" value="alpha/beta-Hydrolases"/>
    <property type="match status" value="1"/>
</dbReference>
<feature type="signal peptide" evidence="8">
    <location>
        <begin position="1"/>
        <end position="23"/>
    </location>
</feature>
<keyword evidence="5" id="KW-0325">Glycoprotein</keyword>
<protein>
    <recommendedName>
        <fullName evidence="6">Lipase</fullName>
    </recommendedName>
</protein>
<dbReference type="GeneID" id="113401201"/>
<feature type="active site" description="Nucleophile" evidence="7">
    <location>
        <position position="174"/>
    </location>
</feature>
<evidence type="ECO:0000259" key="9">
    <source>
        <dbReference type="Pfam" id="PF00561"/>
    </source>
</evidence>
<evidence type="ECO:0000256" key="5">
    <source>
        <dbReference type="ARBA" id="ARBA00023180"/>
    </source>
</evidence>
<feature type="domain" description="AB hydrolase-1" evidence="9">
    <location>
        <begin position="81"/>
        <end position="366"/>
    </location>
</feature>
<keyword evidence="3 6" id="KW-0442">Lipid degradation</keyword>
<dbReference type="PIRSF" id="PIRSF000862">
    <property type="entry name" value="Steryl_ester_lip"/>
    <property type="match status" value="1"/>
</dbReference>
<reference evidence="11" key="1">
    <citation type="submission" date="2025-08" db="UniProtKB">
        <authorList>
            <consortium name="RefSeq"/>
        </authorList>
    </citation>
    <scope>IDENTIFICATION</scope>
    <source>
        <tissue evidence="11">Whole body</tissue>
    </source>
</reference>
<dbReference type="GO" id="GO:0016042">
    <property type="term" value="P:lipid catabolic process"/>
    <property type="evidence" value="ECO:0007669"/>
    <property type="project" value="UniProtKB-KW"/>
</dbReference>
<dbReference type="PANTHER" id="PTHR11005">
    <property type="entry name" value="LYSOSOMAL ACID LIPASE-RELATED"/>
    <property type="match status" value="1"/>
</dbReference>
<dbReference type="InterPro" id="IPR000073">
    <property type="entry name" value="AB_hydrolase_1"/>
</dbReference>
<evidence type="ECO:0000256" key="3">
    <source>
        <dbReference type="ARBA" id="ARBA00022963"/>
    </source>
</evidence>
<name>A0A8B8II84_VANTA</name>
<keyword evidence="2 8" id="KW-0732">Signal</keyword>
<evidence type="ECO:0000256" key="1">
    <source>
        <dbReference type="ARBA" id="ARBA00010701"/>
    </source>
</evidence>
<keyword evidence="4" id="KW-0443">Lipid metabolism</keyword>
<evidence type="ECO:0000256" key="7">
    <source>
        <dbReference type="PIRSR" id="PIRSR000862-1"/>
    </source>
</evidence>
<evidence type="ECO:0000313" key="11">
    <source>
        <dbReference type="RefSeq" id="XP_026496804.2"/>
    </source>
</evidence>
<feature type="active site" description="Charge relay system" evidence="7">
    <location>
        <position position="381"/>
    </location>
</feature>
<evidence type="ECO:0000256" key="8">
    <source>
        <dbReference type="SAM" id="SignalP"/>
    </source>
</evidence>
<feature type="chain" id="PRO_5046882871" description="Lipase" evidence="8">
    <location>
        <begin position="24"/>
        <end position="408"/>
    </location>
</feature>
<feature type="active site" description="Charge relay system" evidence="7">
    <location>
        <position position="349"/>
    </location>
</feature>
<evidence type="ECO:0000313" key="10">
    <source>
        <dbReference type="Proteomes" id="UP001652626"/>
    </source>
</evidence>
<dbReference type="Gene3D" id="3.40.50.1820">
    <property type="entry name" value="alpha/beta hydrolase"/>
    <property type="match status" value="1"/>
</dbReference>
<dbReference type="GO" id="GO:0016788">
    <property type="term" value="F:hydrolase activity, acting on ester bonds"/>
    <property type="evidence" value="ECO:0007669"/>
    <property type="project" value="InterPro"/>
</dbReference>
<gene>
    <name evidence="11" type="primary">LOC113401201</name>
</gene>
<sequence length="408" mass="47190">MNIFYAKKLWLVLFFLNISGGTCFFSYNNTRKANKGSNQSSDVFLNSLQLLQKYNYPTEEHVIVTKDGYKLRSFRIPRNGPPVLLVHGIGDSSDCWLVLGPKHSLAFLLADAGFDVWLFNARGNRYSKENPRRINQKQYWDFSYEQIGILDLPATIDHILNTTRRSKLTYIGFSQGTTVFFVMCSMLVEYNSLIDHAILLAPVAWMKYTKFPLIDFFSRNLKNLTLYAKNNKVYEVFPFNHQLNKFHATVCQVNSPFRLLCELEYYIDFGLKKITNLLADRLPVIASHIPAGSSTKTFFHFIQGYANKRFQRYDYGIEKNKKRYTSLSPPEYSVSLISVPMTLVVSEVDWFGDIDDVGILKSKLKTVEKYININESVQFTHLEFVYGSRVNTVINKPVINILENLRNK</sequence>
<proteinExistence type="inferred from homology"/>
<evidence type="ECO:0000256" key="2">
    <source>
        <dbReference type="ARBA" id="ARBA00022729"/>
    </source>
</evidence>
<evidence type="ECO:0000256" key="6">
    <source>
        <dbReference type="PIRNR" id="PIRNR000862"/>
    </source>
</evidence>
<keyword evidence="6" id="KW-0378">Hydrolase</keyword>
<dbReference type="AlphaFoldDB" id="A0A8B8II84"/>
<organism evidence="10 11">
    <name type="scientific">Vanessa tameamea</name>
    <name type="common">Kamehameha butterfly</name>
    <dbReference type="NCBI Taxonomy" id="334116"/>
    <lineage>
        <taxon>Eukaryota</taxon>
        <taxon>Metazoa</taxon>
        <taxon>Ecdysozoa</taxon>
        <taxon>Arthropoda</taxon>
        <taxon>Hexapoda</taxon>
        <taxon>Insecta</taxon>
        <taxon>Pterygota</taxon>
        <taxon>Neoptera</taxon>
        <taxon>Endopterygota</taxon>
        <taxon>Lepidoptera</taxon>
        <taxon>Glossata</taxon>
        <taxon>Ditrysia</taxon>
        <taxon>Papilionoidea</taxon>
        <taxon>Nymphalidae</taxon>
        <taxon>Nymphalinae</taxon>
        <taxon>Vanessa</taxon>
    </lineage>
</organism>
<dbReference type="OMA" id="THLEFVY"/>